<dbReference type="OMA" id="SCVYCHG"/>
<feature type="domain" description="Cytochrome c" evidence="8">
    <location>
        <begin position="19"/>
        <end position="105"/>
    </location>
</feature>
<reference evidence="9 12" key="1">
    <citation type="submission" date="2017-01" db="EMBL/GenBank/DDBJ databases">
        <title>Complete Genome Sequence of Vibrio vulnificus FORC_053.</title>
        <authorList>
            <consortium name="Food-borne Pathogen Omics Research Center"/>
            <person name="Chung H.Y."/>
            <person name="Na E.J."/>
            <person name="Song J.S."/>
            <person name="Kim H."/>
            <person name="Lee J.-H."/>
            <person name="Ryu S."/>
            <person name="Choi S.H."/>
        </authorList>
    </citation>
    <scope>NUCLEOTIDE SEQUENCE [LARGE SCALE GENOMIC DNA]</scope>
    <source>
        <strain evidence="9 12">FORC_053</strain>
    </source>
</reference>
<keyword evidence="5 6" id="KW-0408">Iron</keyword>
<evidence type="ECO:0000313" key="12">
    <source>
        <dbReference type="Proteomes" id="UP000263418"/>
    </source>
</evidence>
<evidence type="ECO:0000259" key="8">
    <source>
        <dbReference type="PROSITE" id="PS51007"/>
    </source>
</evidence>
<dbReference type="Gene3D" id="1.10.760.10">
    <property type="entry name" value="Cytochrome c-like domain"/>
    <property type="match status" value="1"/>
</dbReference>
<keyword evidence="1" id="KW-0813">Transport</keyword>
<proteinExistence type="predicted"/>
<feature type="signal peptide" evidence="7">
    <location>
        <begin position="1"/>
        <end position="19"/>
    </location>
</feature>
<keyword evidence="7" id="KW-0732">Signal</keyword>
<dbReference type="Pfam" id="PF00034">
    <property type="entry name" value="Cytochrom_C"/>
    <property type="match status" value="1"/>
</dbReference>
<dbReference type="KEGG" id="vvl:VV93_v1c35630"/>
<dbReference type="GO" id="GO:0009055">
    <property type="term" value="F:electron transfer activity"/>
    <property type="evidence" value="ECO:0007669"/>
    <property type="project" value="InterPro"/>
</dbReference>
<dbReference type="GO" id="GO:0046872">
    <property type="term" value="F:metal ion binding"/>
    <property type="evidence" value="ECO:0007669"/>
    <property type="project" value="UniProtKB-KW"/>
</dbReference>
<evidence type="ECO:0000256" key="7">
    <source>
        <dbReference type="SAM" id="SignalP"/>
    </source>
</evidence>
<organism evidence="10 11">
    <name type="scientific">Vibrio vulnificus</name>
    <dbReference type="NCBI Taxonomy" id="672"/>
    <lineage>
        <taxon>Bacteria</taxon>
        <taxon>Pseudomonadati</taxon>
        <taxon>Pseudomonadota</taxon>
        <taxon>Gammaproteobacteria</taxon>
        <taxon>Vibrionales</taxon>
        <taxon>Vibrionaceae</taxon>
        <taxon>Vibrio</taxon>
    </lineage>
</organism>
<dbReference type="RefSeq" id="WP_011081041.1">
    <property type="nucleotide sequence ID" value="NZ_AP026553.1"/>
</dbReference>
<evidence type="ECO:0000313" key="9">
    <source>
        <dbReference type="EMBL" id="AXX61845.1"/>
    </source>
</evidence>
<accession>A0A1V8MS43</accession>
<evidence type="ECO:0000256" key="5">
    <source>
        <dbReference type="ARBA" id="ARBA00023004"/>
    </source>
</evidence>
<dbReference type="GO" id="GO:0020037">
    <property type="term" value="F:heme binding"/>
    <property type="evidence" value="ECO:0007669"/>
    <property type="project" value="InterPro"/>
</dbReference>
<evidence type="ECO:0000256" key="6">
    <source>
        <dbReference type="PROSITE-ProRule" id="PRU00433"/>
    </source>
</evidence>
<keyword evidence="3 6" id="KW-0479">Metal-binding</keyword>
<keyword evidence="4" id="KW-0249">Electron transport</keyword>
<dbReference type="EMBL" id="PDGH01000124">
    <property type="protein sequence ID" value="POB44633.1"/>
    <property type="molecule type" value="Genomic_DNA"/>
</dbReference>
<gene>
    <name evidence="10" type="ORF">CRN52_18715</name>
    <name evidence="9" type="ORF">FORC53_3506</name>
</gene>
<reference evidence="10 11" key="2">
    <citation type="journal article" date="2018" name="Front. Microbiol.">
        <title>Phylogeny of Vibrio vulnificus from the Analysis of the Core-Genome: Implications for Intra-Species Taxonomy.</title>
        <authorList>
            <person name="Roig F.J."/>
            <person name="Gonzalez-Candelas F."/>
            <person name="Sanjuan E."/>
            <person name="Fouz B."/>
            <person name="Feil E.J."/>
            <person name="Llorens C."/>
            <person name="Baker-Austin C."/>
            <person name="Oliver J.D."/>
            <person name="Danin-Poleg Y."/>
            <person name="Gibas C.J."/>
            <person name="Kashi Y."/>
            <person name="Gulig P.A."/>
            <person name="Morrison S.S."/>
            <person name="Amaro C."/>
        </authorList>
    </citation>
    <scope>NUCLEOTIDE SEQUENCE [LARGE SCALE GENOMIC DNA]</scope>
    <source>
        <strain evidence="10 11">CECT4608</strain>
    </source>
</reference>
<dbReference type="InterPro" id="IPR050597">
    <property type="entry name" value="Cytochrome_c_Oxidase_Subunit"/>
</dbReference>
<dbReference type="SUPFAM" id="SSF46626">
    <property type="entry name" value="Cytochrome c"/>
    <property type="match status" value="1"/>
</dbReference>
<protein>
    <submittedName>
        <fullName evidence="10">Cytochrome C554</fullName>
    </submittedName>
    <submittedName>
        <fullName evidence="9">Cytochrome c553</fullName>
    </submittedName>
</protein>
<dbReference type="InterPro" id="IPR036909">
    <property type="entry name" value="Cyt_c-like_dom_sf"/>
</dbReference>
<evidence type="ECO:0000313" key="11">
    <source>
        <dbReference type="Proteomes" id="UP000237466"/>
    </source>
</evidence>
<dbReference type="Proteomes" id="UP000263418">
    <property type="component" value="Chromosome 2"/>
</dbReference>
<dbReference type="InterPro" id="IPR009056">
    <property type="entry name" value="Cyt_c-like_dom"/>
</dbReference>
<dbReference type="PROSITE" id="PS51007">
    <property type="entry name" value="CYTC"/>
    <property type="match status" value="1"/>
</dbReference>
<sequence>MLRPILCLVATAFTFTAHANALQGNPELGKVKSPSCVFCHGASGVAANNAYPHLAGQNEQYLFDSMKSYQNGQRTGPLADMMQAQLQRLNDQDLRDVAAYYAQQTR</sequence>
<evidence type="ECO:0000313" key="10">
    <source>
        <dbReference type="EMBL" id="POB44633.1"/>
    </source>
</evidence>
<dbReference type="EMBL" id="CP019291">
    <property type="protein sequence ID" value="AXX61845.1"/>
    <property type="molecule type" value="Genomic_DNA"/>
</dbReference>
<dbReference type="Proteomes" id="UP000237466">
    <property type="component" value="Unassembled WGS sequence"/>
</dbReference>
<name>A0A1V8MS43_VIBVL</name>
<evidence type="ECO:0000256" key="2">
    <source>
        <dbReference type="ARBA" id="ARBA00022617"/>
    </source>
</evidence>
<evidence type="ECO:0000256" key="1">
    <source>
        <dbReference type="ARBA" id="ARBA00022448"/>
    </source>
</evidence>
<keyword evidence="2 6" id="KW-0349">Heme</keyword>
<evidence type="ECO:0000256" key="3">
    <source>
        <dbReference type="ARBA" id="ARBA00022723"/>
    </source>
</evidence>
<dbReference type="PANTHER" id="PTHR33751:SF9">
    <property type="entry name" value="CYTOCHROME C4"/>
    <property type="match status" value="1"/>
</dbReference>
<evidence type="ECO:0000256" key="4">
    <source>
        <dbReference type="ARBA" id="ARBA00022982"/>
    </source>
</evidence>
<feature type="chain" id="PRO_5014547806" evidence="7">
    <location>
        <begin position="20"/>
        <end position="106"/>
    </location>
</feature>
<dbReference type="PANTHER" id="PTHR33751">
    <property type="entry name" value="CBB3-TYPE CYTOCHROME C OXIDASE SUBUNIT FIXP"/>
    <property type="match status" value="1"/>
</dbReference>
<dbReference type="AlphaFoldDB" id="A0A1V8MS43"/>